<dbReference type="RefSeq" id="WP_087998223.1">
    <property type="nucleotide sequence ID" value="NZ_BMHB01000001.1"/>
</dbReference>
<dbReference type="AlphaFoldDB" id="A0A8J3EVZ7"/>
<evidence type="ECO:0000313" key="3">
    <source>
        <dbReference type="Proteomes" id="UP000626244"/>
    </source>
</evidence>
<keyword evidence="3" id="KW-1185">Reference proteome</keyword>
<reference evidence="3" key="1">
    <citation type="journal article" date="2019" name="Int. J. Syst. Evol. Microbiol.">
        <title>The Global Catalogue of Microorganisms (GCM) 10K type strain sequencing project: providing services to taxonomists for standard genome sequencing and annotation.</title>
        <authorList>
            <consortium name="The Broad Institute Genomics Platform"/>
            <consortium name="The Broad Institute Genome Sequencing Center for Infectious Disease"/>
            <person name="Wu L."/>
            <person name="Ma J."/>
        </authorList>
    </citation>
    <scope>NUCLEOTIDE SEQUENCE [LARGE SCALE GENOMIC DNA]</scope>
    <source>
        <strain evidence="3">CGMCC 1.14993</strain>
    </source>
</reference>
<evidence type="ECO:0008006" key="4">
    <source>
        <dbReference type="Google" id="ProtNLM"/>
    </source>
</evidence>
<dbReference type="OrthoDB" id="2942989at2"/>
<name>A0A8J3EVZ7_9BACI</name>
<proteinExistence type="predicted"/>
<comment type="caution">
    <text evidence="2">The sequence shown here is derived from an EMBL/GenBank/DDBJ whole genome shotgun (WGS) entry which is preliminary data.</text>
</comment>
<feature type="transmembrane region" description="Helical" evidence="1">
    <location>
        <begin position="28"/>
        <end position="45"/>
    </location>
</feature>
<accession>A0A8J3EVZ7</accession>
<sequence>MLKVIRIIFGTIAASLAIYSLITQNFLLTPYMLFFLGGMFLVMYFQERGKSNSIMYLLVAGFNIFVSIFTSLFN</sequence>
<keyword evidence="1" id="KW-0812">Transmembrane</keyword>
<evidence type="ECO:0000313" key="2">
    <source>
        <dbReference type="EMBL" id="GGI13535.1"/>
    </source>
</evidence>
<feature type="transmembrane region" description="Helical" evidence="1">
    <location>
        <begin position="54"/>
        <end position="73"/>
    </location>
</feature>
<evidence type="ECO:0000256" key="1">
    <source>
        <dbReference type="SAM" id="Phobius"/>
    </source>
</evidence>
<dbReference type="Proteomes" id="UP000626244">
    <property type="component" value="Unassembled WGS sequence"/>
</dbReference>
<organism evidence="2 3">
    <name type="scientific">Gottfriedia solisilvae</name>
    <dbReference type="NCBI Taxonomy" id="1516104"/>
    <lineage>
        <taxon>Bacteria</taxon>
        <taxon>Bacillati</taxon>
        <taxon>Bacillota</taxon>
        <taxon>Bacilli</taxon>
        <taxon>Bacillales</taxon>
        <taxon>Bacillaceae</taxon>
        <taxon>Gottfriedia</taxon>
    </lineage>
</organism>
<gene>
    <name evidence="2" type="ORF">GCM10007380_18400</name>
</gene>
<protein>
    <recommendedName>
        <fullName evidence="4">DUF3953 domain-containing protein</fullName>
    </recommendedName>
</protein>
<keyword evidence="1" id="KW-1133">Transmembrane helix</keyword>
<feature type="transmembrane region" description="Helical" evidence="1">
    <location>
        <begin position="5"/>
        <end position="22"/>
    </location>
</feature>
<dbReference type="EMBL" id="BMHB01000001">
    <property type="protein sequence ID" value="GGI13535.1"/>
    <property type="molecule type" value="Genomic_DNA"/>
</dbReference>
<keyword evidence="1" id="KW-0472">Membrane</keyword>